<name>A0ABQ4XT48_9ASTR</name>
<proteinExistence type="predicted"/>
<keyword evidence="4" id="KW-1185">Reference proteome</keyword>
<sequence>MGTTGRVTLDGSPMVNKSSPLVSLSTTINMPRGLYNIDVAAIFEVPLTTVGDLHKLINDIEADKHDDLLSGMTNDDRMETIDAIGTICKPIQADNNNADVIPCKVSQSTSYDGAAGASAKDKPKVNSNFRTLVADPVFDGVNISIPRKVVKKVSTRFEHTLYGYFIGKRMTFSVVEYYARNNWAKHELKRIIMNSKGFFFFKFDSRAGLEAVLEGGPWLIRKSPIILKKWSMDTRLLKEELTRIPIWVKLHDVPIQVFEEDGISLIATFISKPVMLDSYTSSMCNESWGRSSFARCLIEVNLEADLVDIVTIGIPSLSGDGFTKETIRVEYEWRPPICDICKIFDHDHDHCPKKVASPSIVTTSNVVTPNVEKTNDGFQTVGKKKKRTGKSKSNNGGQFAGPLVKQNVRYKPKAITSAPKKGVTNVGNTSQLASMLKMIGYSSKKDNLSMSNSFSALNDEEEDDEEDVQNVCDESANLLQNTKAGGSSSFTATAC</sequence>
<protein>
    <submittedName>
        <fullName evidence="3">Zinc knuckle CX2CX4HX4C containing protein</fullName>
    </submittedName>
</protein>
<dbReference type="PANTHER" id="PTHR31286:SF99">
    <property type="entry name" value="DUF4283 DOMAIN-CONTAINING PROTEIN"/>
    <property type="match status" value="1"/>
</dbReference>
<evidence type="ECO:0000313" key="3">
    <source>
        <dbReference type="EMBL" id="GJS68569.1"/>
    </source>
</evidence>
<evidence type="ECO:0000259" key="2">
    <source>
        <dbReference type="Pfam" id="PF14111"/>
    </source>
</evidence>
<reference evidence="3" key="1">
    <citation type="journal article" date="2022" name="Int. J. Mol. Sci.">
        <title>Draft Genome of Tanacetum Coccineum: Genomic Comparison of Closely Related Tanacetum-Family Plants.</title>
        <authorList>
            <person name="Yamashiro T."/>
            <person name="Shiraishi A."/>
            <person name="Nakayama K."/>
            <person name="Satake H."/>
        </authorList>
    </citation>
    <scope>NUCLEOTIDE SEQUENCE</scope>
</reference>
<feature type="domain" description="DUF4283" evidence="2">
    <location>
        <begin position="156"/>
        <end position="234"/>
    </location>
</feature>
<evidence type="ECO:0000256" key="1">
    <source>
        <dbReference type="SAM" id="MobiDB-lite"/>
    </source>
</evidence>
<accession>A0ABQ4XT48</accession>
<feature type="region of interest" description="Disordered" evidence="1">
    <location>
        <begin position="373"/>
        <end position="402"/>
    </location>
</feature>
<dbReference type="EMBL" id="BQNB010009800">
    <property type="protein sequence ID" value="GJS68569.1"/>
    <property type="molecule type" value="Genomic_DNA"/>
</dbReference>
<dbReference type="PANTHER" id="PTHR31286">
    <property type="entry name" value="GLYCINE-RICH CELL WALL STRUCTURAL PROTEIN 1.8-LIKE"/>
    <property type="match status" value="1"/>
</dbReference>
<dbReference type="InterPro" id="IPR040256">
    <property type="entry name" value="At4g02000-like"/>
</dbReference>
<comment type="caution">
    <text evidence="3">The sequence shown here is derived from an EMBL/GenBank/DDBJ whole genome shotgun (WGS) entry which is preliminary data.</text>
</comment>
<reference evidence="3" key="2">
    <citation type="submission" date="2022-01" db="EMBL/GenBank/DDBJ databases">
        <authorList>
            <person name="Yamashiro T."/>
            <person name="Shiraishi A."/>
            <person name="Satake H."/>
            <person name="Nakayama K."/>
        </authorList>
    </citation>
    <scope>NUCLEOTIDE SEQUENCE</scope>
</reference>
<dbReference type="Pfam" id="PF14111">
    <property type="entry name" value="DUF4283"/>
    <property type="match status" value="1"/>
</dbReference>
<organism evidence="3 4">
    <name type="scientific">Tanacetum coccineum</name>
    <dbReference type="NCBI Taxonomy" id="301880"/>
    <lineage>
        <taxon>Eukaryota</taxon>
        <taxon>Viridiplantae</taxon>
        <taxon>Streptophyta</taxon>
        <taxon>Embryophyta</taxon>
        <taxon>Tracheophyta</taxon>
        <taxon>Spermatophyta</taxon>
        <taxon>Magnoliopsida</taxon>
        <taxon>eudicotyledons</taxon>
        <taxon>Gunneridae</taxon>
        <taxon>Pentapetalae</taxon>
        <taxon>asterids</taxon>
        <taxon>campanulids</taxon>
        <taxon>Asterales</taxon>
        <taxon>Asteraceae</taxon>
        <taxon>Asteroideae</taxon>
        <taxon>Anthemideae</taxon>
        <taxon>Anthemidinae</taxon>
        <taxon>Tanacetum</taxon>
    </lineage>
</organism>
<dbReference type="InterPro" id="IPR025558">
    <property type="entry name" value="DUF4283"/>
</dbReference>
<gene>
    <name evidence="3" type="ORF">Tco_0683134</name>
</gene>
<dbReference type="Proteomes" id="UP001151760">
    <property type="component" value="Unassembled WGS sequence"/>
</dbReference>
<evidence type="ECO:0000313" key="4">
    <source>
        <dbReference type="Proteomes" id="UP001151760"/>
    </source>
</evidence>